<dbReference type="InterPro" id="IPR038217">
    <property type="entry name" value="MRG_C_sf"/>
</dbReference>
<dbReference type="Pfam" id="PF05712">
    <property type="entry name" value="MRG"/>
    <property type="match status" value="1"/>
</dbReference>
<keyword evidence="3" id="KW-1185">Reference proteome</keyword>
<dbReference type="InterPro" id="IPR026541">
    <property type="entry name" value="MRG_dom"/>
</dbReference>
<dbReference type="WBParaSite" id="NBR_0000465401-mRNA-1">
    <property type="protein sequence ID" value="NBR_0000465401-mRNA-1"/>
    <property type="gene ID" value="NBR_0000465401"/>
</dbReference>
<protein>
    <submittedName>
        <fullName evidence="4">MRG domain-containing protein</fullName>
    </submittedName>
</protein>
<proteinExistence type="predicted"/>
<organism evidence="4">
    <name type="scientific">Nippostrongylus brasiliensis</name>
    <name type="common">Rat hookworm</name>
    <dbReference type="NCBI Taxonomy" id="27835"/>
    <lineage>
        <taxon>Eukaryota</taxon>
        <taxon>Metazoa</taxon>
        <taxon>Ecdysozoa</taxon>
        <taxon>Nematoda</taxon>
        <taxon>Chromadorea</taxon>
        <taxon>Rhabditida</taxon>
        <taxon>Rhabditina</taxon>
        <taxon>Rhabditomorpha</taxon>
        <taxon>Strongyloidea</taxon>
        <taxon>Heligmosomidae</taxon>
        <taxon>Nippostrongylus</taxon>
    </lineage>
</organism>
<evidence type="ECO:0000313" key="3">
    <source>
        <dbReference type="Proteomes" id="UP000271162"/>
    </source>
</evidence>
<feature type="domain" description="MRG" evidence="1">
    <location>
        <begin position="39"/>
        <end position="103"/>
    </location>
</feature>
<dbReference type="PROSITE" id="PS51640">
    <property type="entry name" value="MRG"/>
    <property type="match status" value="1"/>
</dbReference>
<name>A0A0N4XQ52_NIPBR</name>
<evidence type="ECO:0000313" key="2">
    <source>
        <dbReference type="EMBL" id="VDL68244.1"/>
    </source>
</evidence>
<reference evidence="4" key="1">
    <citation type="submission" date="2017-02" db="UniProtKB">
        <authorList>
            <consortium name="WormBaseParasite"/>
        </authorList>
    </citation>
    <scope>IDENTIFICATION</scope>
</reference>
<dbReference type="Gene3D" id="1.10.274.30">
    <property type="entry name" value="MRG domain"/>
    <property type="match status" value="1"/>
</dbReference>
<dbReference type="EMBL" id="UYSL01009162">
    <property type="protein sequence ID" value="VDL68244.1"/>
    <property type="molecule type" value="Genomic_DNA"/>
</dbReference>
<dbReference type="Proteomes" id="UP000271162">
    <property type="component" value="Unassembled WGS sequence"/>
</dbReference>
<accession>A0A0N4XQ52</accession>
<reference evidence="2 3" key="2">
    <citation type="submission" date="2018-11" db="EMBL/GenBank/DDBJ databases">
        <authorList>
            <consortium name="Pathogen Informatics"/>
        </authorList>
    </citation>
    <scope>NUCLEOTIDE SEQUENCE [LARGE SCALE GENOMIC DNA]</scope>
</reference>
<evidence type="ECO:0000259" key="1">
    <source>
        <dbReference type="Pfam" id="PF05712"/>
    </source>
</evidence>
<dbReference type="AlphaFoldDB" id="A0A0N4XQ52"/>
<evidence type="ECO:0000313" key="4">
    <source>
        <dbReference type="WBParaSite" id="NBR_0000465401-mRNA-1"/>
    </source>
</evidence>
<gene>
    <name evidence="2" type="ORF">NBR_LOCUS4655</name>
</gene>
<sequence length="106" mass="12270">MLARFWQPTLFDSIFCLCFGKAVLRVQILLGSVVLPDNSTPVRHSSVFGLPHLLRLFEVFVEDFANLPQDAEPILSLKMMTSEFVVFLADNRDKYFSVRRDYEPQE</sequence>
<dbReference type="STRING" id="27835.A0A0N4XQ52"/>